<protein>
    <submittedName>
        <fullName evidence="1">Uncharacterized protein DUF3486</fullName>
    </submittedName>
</protein>
<dbReference type="InterPro" id="IPR021874">
    <property type="entry name" value="Phage_Mu_Gp27"/>
</dbReference>
<dbReference type="RefSeq" id="WP_114959266.1">
    <property type="nucleotide sequence ID" value="NZ_QLKV01000001.1"/>
</dbReference>
<name>A0A4R3NAT9_9GAMM</name>
<sequence>MARRSKVDALPAALKAQLERLLADRSHGGYEALAAWLKEQGYEIGKSSLHRYDARVQRTMAAIRASTEAARQIVAAHPDDADEHSAAVIRMVQSRLFEALVGMHEAEADPAEQIKLLSGAARAIADASRASIGQKKWADEVRARLDAVEAAAGRAGKRLDADTLRAIREGLYGG</sequence>
<dbReference type="EMBL" id="SMAP01000001">
    <property type="protein sequence ID" value="TCT25914.1"/>
    <property type="molecule type" value="Genomic_DNA"/>
</dbReference>
<proteinExistence type="predicted"/>
<dbReference type="AlphaFoldDB" id="A0A4R3NAT9"/>
<comment type="caution">
    <text evidence="1">The sequence shown here is derived from an EMBL/GenBank/DDBJ whole genome shotgun (WGS) entry which is preliminary data.</text>
</comment>
<reference evidence="1 2" key="1">
    <citation type="submission" date="2019-03" db="EMBL/GenBank/DDBJ databases">
        <title>Genomic Encyclopedia of Type Strains, Phase IV (KMG-IV): sequencing the most valuable type-strain genomes for metagenomic binning, comparative biology and taxonomic classification.</title>
        <authorList>
            <person name="Goeker M."/>
        </authorList>
    </citation>
    <scope>NUCLEOTIDE SEQUENCE [LARGE SCALE GENOMIC DNA]</scope>
    <source>
        <strain evidence="1 2">DSM 13605</strain>
    </source>
</reference>
<dbReference type="Proteomes" id="UP000295414">
    <property type="component" value="Unassembled WGS sequence"/>
</dbReference>
<dbReference type="Pfam" id="PF11985">
    <property type="entry name" value="Phage_Mu_Gp27"/>
    <property type="match status" value="1"/>
</dbReference>
<organism evidence="1 2">
    <name type="scientific">Thermomonas haemolytica</name>
    <dbReference type="NCBI Taxonomy" id="141949"/>
    <lineage>
        <taxon>Bacteria</taxon>
        <taxon>Pseudomonadati</taxon>
        <taxon>Pseudomonadota</taxon>
        <taxon>Gammaproteobacteria</taxon>
        <taxon>Lysobacterales</taxon>
        <taxon>Lysobacteraceae</taxon>
        <taxon>Thermomonas</taxon>
    </lineage>
</organism>
<evidence type="ECO:0000313" key="1">
    <source>
        <dbReference type="EMBL" id="TCT25914.1"/>
    </source>
</evidence>
<evidence type="ECO:0000313" key="2">
    <source>
        <dbReference type="Proteomes" id="UP000295414"/>
    </source>
</evidence>
<gene>
    <name evidence="1" type="ORF">EDC34_101240</name>
</gene>
<accession>A0A4R3NAT9</accession>
<keyword evidence="2" id="KW-1185">Reference proteome</keyword>